<feature type="region of interest" description="Disordered" evidence="1">
    <location>
        <begin position="1"/>
        <end position="25"/>
    </location>
</feature>
<organism evidence="2 3">
    <name type="scientific">Babesia ovis</name>
    <dbReference type="NCBI Taxonomy" id="5869"/>
    <lineage>
        <taxon>Eukaryota</taxon>
        <taxon>Sar</taxon>
        <taxon>Alveolata</taxon>
        <taxon>Apicomplexa</taxon>
        <taxon>Aconoidasida</taxon>
        <taxon>Piroplasmida</taxon>
        <taxon>Babesiidae</taxon>
        <taxon>Babesia</taxon>
    </lineage>
</organism>
<comment type="caution">
    <text evidence="2">The sequence shown here is derived from an EMBL/GenBank/DDBJ whole genome shotgun (WGS) entry which is preliminary data.</text>
</comment>
<protein>
    <submittedName>
        <fullName evidence="2">Transposable element Tcb2, putative</fullName>
    </submittedName>
</protein>
<accession>A0A9W5TDF8</accession>
<sequence>MESSGDTTKQPPAGLPIDKIHRDRRSLKMVENKPKEHIRPGWEFVDDMSSTRSGRRLFNHNNFASNGLLDDSHVPAGYGAHLHHQGKKQPDIPEDMKQRLYGIPGQNIFTYGLEKPRTCRIPAANFDIGMVPKDSAKPFESTIPRANIALKSSLEESLLPKEEPPRCNSKQISLKVNESHIEPGYVTADEPIKTVRLSPLKHNTNLETGLLPIVEAQESTRRHYRWTNAHCYDFLSGD</sequence>
<evidence type="ECO:0000313" key="3">
    <source>
        <dbReference type="Proteomes" id="UP001057455"/>
    </source>
</evidence>
<evidence type="ECO:0000256" key="1">
    <source>
        <dbReference type="SAM" id="MobiDB-lite"/>
    </source>
</evidence>
<gene>
    <name evidence="2" type="ORF">BaOVIS_010980</name>
</gene>
<dbReference type="OrthoDB" id="365868at2759"/>
<name>A0A9W5TDF8_BABOV</name>
<dbReference type="EMBL" id="BLIY01000007">
    <property type="protein sequence ID" value="GFE53694.1"/>
    <property type="molecule type" value="Genomic_DNA"/>
</dbReference>
<dbReference type="AlphaFoldDB" id="A0A9W5TDF8"/>
<proteinExistence type="predicted"/>
<keyword evidence="3" id="KW-1185">Reference proteome</keyword>
<feature type="compositionally biased region" description="Polar residues" evidence="1">
    <location>
        <begin position="1"/>
        <end position="10"/>
    </location>
</feature>
<reference evidence="2" key="1">
    <citation type="submission" date="2019-12" db="EMBL/GenBank/DDBJ databases">
        <title>Genome sequence of Babesia ovis.</title>
        <authorList>
            <person name="Yamagishi J."/>
            <person name="Sevinc F."/>
            <person name="Xuan X."/>
        </authorList>
    </citation>
    <scope>NUCLEOTIDE SEQUENCE</scope>
    <source>
        <strain evidence="2">Selcuk</strain>
    </source>
</reference>
<evidence type="ECO:0000313" key="2">
    <source>
        <dbReference type="EMBL" id="GFE53694.1"/>
    </source>
</evidence>
<dbReference type="Proteomes" id="UP001057455">
    <property type="component" value="Unassembled WGS sequence"/>
</dbReference>